<dbReference type="InterPro" id="IPR001343">
    <property type="entry name" value="Hemolysn_Ca-bd"/>
</dbReference>
<name>A0A1G5SGK5_9PROT</name>
<gene>
    <name evidence="1" type="primary">rsaA</name>
    <name evidence="1" type="ORF">NSMM_480002</name>
</gene>
<dbReference type="GO" id="GO:0005509">
    <property type="term" value="F:calcium ion binding"/>
    <property type="evidence" value="ECO:0007669"/>
    <property type="project" value="InterPro"/>
</dbReference>
<proteinExistence type="predicted"/>
<dbReference type="EMBL" id="FMWO01000056">
    <property type="protein sequence ID" value="SCZ86000.1"/>
    <property type="molecule type" value="Genomic_DNA"/>
</dbReference>
<dbReference type="InterPro" id="IPR011049">
    <property type="entry name" value="Serralysin-like_metalloprot_C"/>
</dbReference>
<reference evidence="1 2" key="1">
    <citation type="submission" date="2016-10" db="EMBL/GenBank/DDBJ databases">
        <authorList>
            <person name="de Groot N.N."/>
        </authorList>
    </citation>
    <scope>NUCLEOTIDE SEQUENCE [LARGE SCALE GENOMIC DNA]</scope>
    <source>
        <strain evidence="1">1</strain>
    </source>
</reference>
<dbReference type="AlphaFoldDB" id="A0A1G5SGK5"/>
<dbReference type="Pfam" id="PF00353">
    <property type="entry name" value="HemolysinCabind"/>
    <property type="match status" value="3"/>
</dbReference>
<dbReference type="PROSITE" id="PS00330">
    <property type="entry name" value="HEMOLYSIN_CALCIUM"/>
    <property type="match status" value="3"/>
</dbReference>
<accession>A0A1G5SGK5</accession>
<dbReference type="Proteomes" id="UP000198729">
    <property type="component" value="Unassembled WGS sequence"/>
</dbReference>
<dbReference type="Gene3D" id="2.150.10.10">
    <property type="entry name" value="Serralysin-like metalloprotease, C-terminal"/>
    <property type="match status" value="1"/>
</dbReference>
<keyword evidence="2" id="KW-1185">Reference proteome</keyword>
<sequence>MALTANESNIFKLVAGLFNGAPGKNIQTDLSSIVAAGTSLSELANILVGTLEFQSIVPTGQAAQADFLLTNFGFDPAATDDATTVAKAFVNDNFGLGLGQLAYLAVEFLNTTTDPVFADAAALLNNKALVAGVHADNVDAIAGVAAGQAAFVGVTASGPTTAEAALALLEDNGVVVPDPGQPGQTFTLTTGTDNLVGTADNDTFIAGESAGATTFTVGDQIDGGAGNDTLNWVQTAAITAVPVGSKVTSVETVNVTSGSDITLDTTSSFADTTALNTNTSGANQTITAAATQNVTATVAAQAAKLVAVNGGDNVTINATGVTTGTTTVGATTAAAGDVTVNVTSSTAGTTGAIAVTGGDTVTVTSKAANAVNTTVTQSAVTVTGDANTASVTVNQDAAATAAATVAGKIAGAVGITDANATSATAAGTIETVTLNNFAAATIDSSAISTVNLSGTATSLGIGRGGLTATPTANTLAVNVNDLTMTGALADSEAAADDGFTTVNITSSTAASSVGSMAFADATTLNISGDAKFTSAGETLTAVTAINVTNTAGASLGSAIAAGVSFTGGAGDDSVSLSSGFTKAITMGAGNDTVIYGGAAGTGGSVAAGDGVDTIVMTSAQAAVADNDATFNSKFTGFEVLELSDALAAGATLDLAGINNVSTVVLNAGGANATSSVISNLASGGTIKQTGDGTGVVVQVKDATFNAGDVLNLELSKSGGVLAAGQITAAGVETININVADANTTDTSAAAIHSASLVATGATTVNVSGNNGLNLTNDAGNTAITTFDASGVVANSTATVIDTAANLAVTFASANTDASATVAITGGEGNDTLTGNAGIDVINGGSGADVITGGLGADVLTGGAGADTFAFATNGSIVGTSLDKIADFNTGGSDILTFGANTVLQAADTTALVAGSNVQQSAGGLVTFHANDNTFALKVAAIQADTQLDAANSTAFFEDAGNTYVYNAGAATGNIDDQIVELTGVTGLATITAGAATTIA</sequence>
<protein>
    <submittedName>
        <fullName evidence="1">S-layer protein</fullName>
    </submittedName>
</protein>
<dbReference type="PRINTS" id="PR00313">
    <property type="entry name" value="CABNDNGRPT"/>
</dbReference>
<dbReference type="SUPFAM" id="SSF51120">
    <property type="entry name" value="beta-Roll"/>
    <property type="match status" value="1"/>
</dbReference>
<organism evidence="1 2">
    <name type="scientific">Nitrosomonas mobilis</name>
    <dbReference type="NCBI Taxonomy" id="51642"/>
    <lineage>
        <taxon>Bacteria</taxon>
        <taxon>Pseudomonadati</taxon>
        <taxon>Pseudomonadota</taxon>
        <taxon>Betaproteobacteria</taxon>
        <taxon>Nitrosomonadales</taxon>
        <taxon>Nitrosomonadaceae</taxon>
        <taxon>Nitrosomonas</taxon>
    </lineage>
</organism>
<dbReference type="OrthoDB" id="8540162at2"/>
<dbReference type="RefSeq" id="WP_090286752.1">
    <property type="nucleotide sequence ID" value="NZ_FMWO01000056.1"/>
</dbReference>
<dbReference type="STRING" id="51642.NSMM_480002"/>
<evidence type="ECO:0000313" key="2">
    <source>
        <dbReference type="Proteomes" id="UP000198729"/>
    </source>
</evidence>
<dbReference type="InterPro" id="IPR018511">
    <property type="entry name" value="Hemolysin-typ_Ca-bd_CS"/>
</dbReference>
<evidence type="ECO:0000313" key="1">
    <source>
        <dbReference type="EMBL" id="SCZ86000.1"/>
    </source>
</evidence>